<dbReference type="Pfam" id="PF06988">
    <property type="entry name" value="NifT"/>
    <property type="match status" value="1"/>
</dbReference>
<dbReference type="InterPro" id="IPR024044">
    <property type="entry name" value="NifT/FixU_barrel-like_dom_sf"/>
</dbReference>
<organism evidence="1 2">
    <name type="scientific">Lyngbya aestuarii BL J</name>
    <dbReference type="NCBI Taxonomy" id="1348334"/>
    <lineage>
        <taxon>Bacteria</taxon>
        <taxon>Bacillati</taxon>
        <taxon>Cyanobacteriota</taxon>
        <taxon>Cyanophyceae</taxon>
        <taxon>Oscillatoriophycideae</taxon>
        <taxon>Oscillatoriales</taxon>
        <taxon>Microcoleaceae</taxon>
        <taxon>Lyngbya</taxon>
    </lineage>
</organism>
<dbReference type="InterPro" id="IPR009727">
    <property type="entry name" value="NifT"/>
</dbReference>
<dbReference type="OrthoDB" id="9805052at2"/>
<dbReference type="Gene3D" id="2.40.50.240">
    <property type="entry name" value="NifT/FixU-like"/>
    <property type="match status" value="1"/>
</dbReference>
<protein>
    <submittedName>
        <fullName evidence="1">Putative nitrogen fixation protein FixT</fullName>
    </submittedName>
</protein>
<dbReference type="NCBIfam" id="TIGR02934">
    <property type="entry name" value="nifT_nitrog"/>
    <property type="match status" value="1"/>
</dbReference>
<keyword evidence="2" id="KW-1185">Reference proteome</keyword>
<dbReference type="EMBL" id="AUZM01000010">
    <property type="protein sequence ID" value="ERT08537.1"/>
    <property type="molecule type" value="Genomic_DNA"/>
</dbReference>
<reference evidence="1 2" key="1">
    <citation type="journal article" date="2013" name="Front. Microbiol.">
        <title>Comparative genomic analyses of the cyanobacterium, Lyngbya aestuarii BL J, a powerful hydrogen producer.</title>
        <authorList>
            <person name="Kothari A."/>
            <person name="Vaughn M."/>
            <person name="Garcia-Pichel F."/>
        </authorList>
    </citation>
    <scope>NUCLEOTIDE SEQUENCE [LARGE SCALE GENOMIC DNA]</scope>
    <source>
        <strain evidence="1 2">BL J</strain>
    </source>
</reference>
<accession>U7QMP6</accession>
<sequence length="66" mass="7465">MKVMLRKNAAGQLSAYVPKKDLEEDVVEEKMGEEGKIFVLANGWELTFPKLEEPFDLPLTAEAKKL</sequence>
<dbReference type="SUPFAM" id="SSF159203">
    <property type="entry name" value="NifT/FixU-like"/>
    <property type="match status" value="1"/>
</dbReference>
<name>U7QMP6_9CYAN</name>
<dbReference type="PATRIC" id="fig|1348334.3.peg.1502"/>
<dbReference type="Proteomes" id="UP000017127">
    <property type="component" value="Unassembled WGS sequence"/>
</dbReference>
<comment type="caution">
    <text evidence="1">The sequence shown here is derived from an EMBL/GenBank/DDBJ whole genome shotgun (WGS) entry which is preliminary data.</text>
</comment>
<dbReference type="AlphaFoldDB" id="U7QMP6"/>
<evidence type="ECO:0000313" key="2">
    <source>
        <dbReference type="Proteomes" id="UP000017127"/>
    </source>
</evidence>
<proteinExistence type="predicted"/>
<dbReference type="GO" id="GO:0009399">
    <property type="term" value="P:nitrogen fixation"/>
    <property type="evidence" value="ECO:0007669"/>
    <property type="project" value="InterPro"/>
</dbReference>
<gene>
    <name evidence="1" type="ORF">M595_1538</name>
</gene>
<evidence type="ECO:0000313" key="1">
    <source>
        <dbReference type="EMBL" id="ERT08537.1"/>
    </source>
</evidence>